<dbReference type="Gene3D" id="3.10.50.10">
    <property type="match status" value="1"/>
</dbReference>
<dbReference type="InterPro" id="IPR014756">
    <property type="entry name" value="Ig_E-set"/>
</dbReference>
<dbReference type="RefSeq" id="WP_255915442.1">
    <property type="nucleotide sequence ID" value="NZ_JANFQO010000015.1"/>
</dbReference>
<evidence type="ECO:0000313" key="11">
    <source>
        <dbReference type="EMBL" id="MCQ4166250.1"/>
    </source>
</evidence>
<comment type="similarity">
    <text evidence="2">Belongs to the glycosyl hydrolase 18 family. Chitinase class II subfamily.</text>
</comment>
<evidence type="ECO:0000256" key="2">
    <source>
        <dbReference type="ARBA" id="ARBA00009121"/>
    </source>
</evidence>
<keyword evidence="9" id="KW-0732">Signal</keyword>
<dbReference type="SMART" id="SM00636">
    <property type="entry name" value="Glyco_18"/>
    <property type="match status" value="1"/>
</dbReference>
<evidence type="ECO:0000256" key="1">
    <source>
        <dbReference type="ARBA" id="ARBA00000822"/>
    </source>
</evidence>
<dbReference type="Gene3D" id="2.60.40.10">
    <property type="entry name" value="Immunoglobulins"/>
    <property type="match status" value="1"/>
</dbReference>
<reference evidence="11" key="1">
    <citation type="submission" date="2022-07" db="EMBL/GenBank/DDBJ databases">
        <title>Tahibacter sp., a new gammaproteobacterium isolated from the silt sample collected at pig farm.</title>
        <authorList>
            <person name="Chen H."/>
        </authorList>
    </citation>
    <scope>NUCLEOTIDE SEQUENCE</scope>
    <source>
        <strain evidence="11">P2K</strain>
    </source>
</reference>
<dbReference type="InterPro" id="IPR011583">
    <property type="entry name" value="Chitinase_II/V-like_cat"/>
</dbReference>
<keyword evidence="5" id="KW-0146">Chitin degradation</keyword>
<dbReference type="GO" id="GO:0016787">
    <property type="term" value="F:hydrolase activity"/>
    <property type="evidence" value="ECO:0007669"/>
    <property type="project" value="UniProtKB-KW"/>
</dbReference>
<dbReference type="InterPro" id="IPR001579">
    <property type="entry name" value="Glyco_hydro_18_chit_AS"/>
</dbReference>
<evidence type="ECO:0000256" key="7">
    <source>
        <dbReference type="ARBA" id="ARBA00023326"/>
    </source>
</evidence>
<dbReference type="PANTHER" id="PTHR11177">
    <property type="entry name" value="CHITINASE"/>
    <property type="match status" value="1"/>
</dbReference>
<keyword evidence="7" id="KW-0624">Polysaccharide degradation</keyword>
<name>A0ABT1QVE3_9GAMM</name>
<keyword evidence="6 8" id="KW-0326">Glycosidase</keyword>
<dbReference type="Proteomes" id="UP001165498">
    <property type="component" value="Unassembled WGS sequence"/>
</dbReference>
<evidence type="ECO:0000313" key="12">
    <source>
        <dbReference type="Proteomes" id="UP001165498"/>
    </source>
</evidence>
<dbReference type="SUPFAM" id="SSF51445">
    <property type="entry name" value="(Trans)glycosidases"/>
    <property type="match status" value="1"/>
</dbReference>
<dbReference type="InterPro" id="IPR001223">
    <property type="entry name" value="Glyco_hydro18_cat"/>
</dbReference>
<keyword evidence="7" id="KW-0119">Carbohydrate metabolism</keyword>
<dbReference type="InterPro" id="IPR013783">
    <property type="entry name" value="Ig-like_fold"/>
</dbReference>
<sequence>MSVPSRSALLLSFFACCGAWQCAAAQAPAAPVIAWTPESLPLSGGTAELDLSWDLWWGTNGDHWKLRQNGAVVHEAALTPNGQNAQHGSRRLSFSQAGTQTFIVDLCLGSGAAEQCTASAPRTLTLGSGGGGDGGSDGLAWPAPLLEHNRPYSNSTNSVVGAYFVEWGVYGRAFPVRKMPTANLSHILYAFIAICGPNDTLAAENPQGYQALLRECADQADYTVTIHDRNAALDMNYPGDAWDTPVRGNFGQLKRAKAAQPGLKILPSIGGWTLSDPFYHLAADPARRATFIASAIQFLQTYTFFDGLDLDWEYPGGGGANAALGSAADRANYSALLTELRAALDMLGQQNNRHYLLTAAVGAAPEKINAVDYRVAGQKLDLVFAMSYDYYGGFSSTLGHHAGLHQAASGGAAGWHASATTSNLISAGVPASKVVMGVAMYGRGWQAVSGVQGGNPFSGSGGGPASPGTWENGVFDYRHIESAFVGGENGSGAGGYSAGYDATAEAAWVWNPSAAKLITFENPRSARAKAQYVRANGLGGVFGWEIDADNGRILNAMHEGLGHGSGPPADAIFANGFQTMP</sequence>
<dbReference type="EC" id="3.2.1.14" evidence="3"/>
<organism evidence="11 12">
    <name type="scientific">Tahibacter harae</name>
    <dbReference type="NCBI Taxonomy" id="2963937"/>
    <lineage>
        <taxon>Bacteria</taxon>
        <taxon>Pseudomonadati</taxon>
        <taxon>Pseudomonadota</taxon>
        <taxon>Gammaproteobacteria</taxon>
        <taxon>Lysobacterales</taxon>
        <taxon>Rhodanobacteraceae</taxon>
        <taxon>Tahibacter</taxon>
    </lineage>
</organism>
<dbReference type="SUPFAM" id="SSF54556">
    <property type="entry name" value="Chitinase insertion domain"/>
    <property type="match status" value="1"/>
</dbReference>
<dbReference type="PROSITE" id="PS01095">
    <property type="entry name" value="GH18_1"/>
    <property type="match status" value="1"/>
</dbReference>
<protein>
    <recommendedName>
        <fullName evidence="3">chitinase</fullName>
        <ecNumber evidence="3">3.2.1.14</ecNumber>
    </recommendedName>
</protein>
<comment type="catalytic activity">
    <reaction evidence="1">
        <text>Random endo-hydrolysis of N-acetyl-beta-D-glucosaminide (1-&gt;4)-beta-linkages in chitin and chitodextrins.</text>
        <dbReference type="EC" id="3.2.1.14"/>
    </reaction>
</comment>
<dbReference type="Pfam" id="PF08329">
    <property type="entry name" value="ChitinaseA_N"/>
    <property type="match status" value="1"/>
</dbReference>
<dbReference type="CDD" id="cd06548">
    <property type="entry name" value="GH18_chitinase"/>
    <property type="match status" value="1"/>
</dbReference>
<feature type="domain" description="GH18" evidence="10">
    <location>
        <begin position="158"/>
        <end position="564"/>
    </location>
</feature>
<evidence type="ECO:0000259" key="10">
    <source>
        <dbReference type="PROSITE" id="PS51910"/>
    </source>
</evidence>
<evidence type="ECO:0000256" key="6">
    <source>
        <dbReference type="ARBA" id="ARBA00023295"/>
    </source>
</evidence>
<evidence type="ECO:0000256" key="4">
    <source>
        <dbReference type="ARBA" id="ARBA00022801"/>
    </source>
</evidence>
<evidence type="ECO:0000256" key="5">
    <source>
        <dbReference type="ARBA" id="ARBA00023024"/>
    </source>
</evidence>
<keyword evidence="12" id="KW-1185">Reference proteome</keyword>
<dbReference type="SUPFAM" id="SSF81296">
    <property type="entry name" value="E set domains"/>
    <property type="match status" value="1"/>
</dbReference>
<dbReference type="Gene3D" id="3.20.20.80">
    <property type="entry name" value="Glycosidases"/>
    <property type="match status" value="1"/>
</dbReference>
<gene>
    <name evidence="11" type="ORF">NM961_16130</name>
</gene>
<dbReference type="EMBL" id="JANFQO010000015">
    <property type="protein sequence ID" value="MCQ4166250.1"/>
    <property type="molecule type" value="Genomic_DNA"/>
</dbReference>
<evidence type="ECO:0000256" key="9">
    <source>
        <dbReference type="SAM" id="SignalP"/>
    </source>
</evidence>
<feature type="signal peptide" evidence="9">
    <location>
        <begin position="1"/>
        <end position="24"/>
    </location>
</feature>
<dbReference type="InterPro" id="IPR013540">
    <property type="entry name" value="ChitinaseA_N"/>
</dbReference>
<dbReference type="PANTHER" id="PTHR11177:SF317">
    <property type="entry name" value="CHITINASE 12-RELATED"/>
    <property type="match status" value="1"/>
</dbReference>
<feature type="chain" id="PRO_5047135970" description="chitinase" evidence="9">
    <location>
        <begin position="25"/>
        <end position="581"/>
    </location>
</feature>
<dbReference type="Pfam" id="PF00704">
    <property type="entry name" value="Glyco_hydro_18"/>
    <property type="match status" value="1"/>
</dbReference>
<evidence type="ECO:0000256" key="3">
    <source>
        <dbReference type="ARBA" id="ARBA00012729"/>
    </source>
</evidence>
<dbReference type="PROSITE" id="PS51910">
    <property type="entry name" value="GH18_2"/>
    <property type="match status" value="1"/>
</dbReference>
<dbReference type="InterPro" id="IPR017853">
    <property type="entry name" value="GH"/>
</dbReference>
<dbReference type="InterPro" id="IPR029070">
    <property type="entry name" value="Chitinase_insertion_sf"/>
</dbReference>
<dbReference type="InterPro" id="IPR050314">
    <property type="entry name" value="Glycosyl_Hydrlase_18"/>
</dbReference>
<keyword evidence="4 8" id="KW-0378">Hydrolase</keyword>
<comment type="caution">
    <text evidence="11">The sequence shown here is derived from an EMBL/GenBank/DDBJ whole genome shotgun (WGS) entry which is preliminary data.</text>
</comment>
<evidence type="ECO:0000256" key="8">
    <source>
        <dbReference type="RuleBase" id="RU000489"/>
    </source>
</evidence>
<accession>A0ABT1QVE3</accession>
<proteinExistence type="inferred from homology"/>